<organism evidence="2 3">
    <name type="scientific">Melghirimyces profundicolus</name>
    <dbReference type="NCBI Taxonomy" id="1242148"/>
    <lineage>
        <taxon>Bacteria</taxon>
        <taxon>Bacillati</taxon>
        <taxon>Bacillota</taxon>
        <taxon>Bacilli</taxon>
        <taxon>Bacillales</taxon>
        <taxon>Thermoactinomycetaceae</taxon>
        <taxon>Melghirimyces</taxon>
    </lineage>
</organism>
<dbReference type="EMBL" id="QBKR01000007">
    <property type="protein sequence ID" value="PTX61285.1"/>
    <property type="molecule type" value="Genomic_DNA"/>
</dbReference>
<dbReference type="AlphaFoldDB" id="A0A2T6BYX8"/>
<feature type="transmembrane region" description="Helical" evidence="1">
    <location>
        <begin position="50"/>
        <end position="70"/>
    </location>
</feature>
<proteinExistence type="predicted"/>
<dbReference type="RefSeq" id="WP_108022584.1">
    <property type="nucleotide sequence ID" value="NZ_QBKR01000007.1"/>
</dbReference>
<reference evidence="2 3" key="1">
    <citation type="submission" date="2018-04" db="EMBL/GenBank/DDBJ databases">
        <title>Genomic Encyclopedia of Archaeal and Bacterial Type Strains, Phase II (KMG-II): from individual species to whole genera.</title>
        <authorList>
            <person name="Goeker M."/>
        </authorList>
    </citation>
    <scope>NUCLEOTIDE SEQUENCE [LARGE SCALE GENOMIC DNA]</scope>
    <source>
        <strain evidence="2 3">DSM 45787</strain>
    </source>
</reference>
<evidence type="ECO:0000313" key="2">
    <source>
        <dbReference type="EMBL" id="PTX61285.1"/>
    </source>
</evidence>
<accession>A0A2T6BYX8</accession>
<name>A0A2T6BYX8_9BACL</name>
<sequence>MDDVDEAGDGNDRDVYYLSLCLVLSFIPFSARFIVFFTAAFAGLHFAQELWYPSFFLFFMVGVLDFIQLLRDAVLLDLTEGVKQ</sequence>
<protein>
    <submittedName>
        <fullName evidence="2">Uncharacterized protein</fullName>
    </submittedName>
</protein>
<evidence type="ECO:0000256" key="1">
    <source>
        <dbReference type="SAM" id="Phobius"/>
    </source>
</evidence>
<feature type="transmembrane region" description="Helical" evidence="1">
    <location>
        <begin position="15"/>
        <end position="43"/>
    </location>
</feature>
<keyword evidence="1" id="KW-1133">Transmembrane helix</keyword>
<keyword evidence="1" id="KW-0812">Transmembrane</keyword>
<comment type="caution">
    <text evidence="2">The sequence shown here is derived from an EMBL/GenBank/DDBJ whole genome shotgun (WGS) entry which is preliminary data.</text>
</comment>
<gene>
    <name evidence="2" type="ORF">C8P63_10780</name>
</gene>
<dbReference type="Proteomes" id="UP000244240">
    <property type="component" value="Unassembled WGS sequence"/>
</dbReference>
<keyword evidence="3" id="KW-1185">Reference proteome</keyword>
<keyword evidence="1" id="KW-0472">Membrane</keyword>
<evidence type="ECO:0000313" key="3">
    <source>
        <dbReference type="Proteomes" id="UP000244240"/>
    </source>
</evidence>